<feature type="compositionally biased region" description="Basic and acidic residues" evidence="1">
    <location>
        <begin position="454"/>
        <end position="473"/>
    </location>
</feature>
<evidence type="ECO:0000313" key="2">
    <source>
        <dbReference type="EMBL" id="KAG7562107.1"/>
    </source>
</evidence>
<name>A0A8K0JNW5_9TREE</name>
<feature type="compositionally biased region" description="Low complexity" evidence="1">
    <location>
        <begin position="1034"/>
        <end position="1058"/>
    </location>
</feature>
<sequence length="1084" mass="118794">MWIVRVDTAAQAAKKGSQAKPARTKFVPLPVGKTLKLGRGVENDVVVDHQSVSKTAGRIILGSWEDKISKQGKVTEVPIEYWNDTQIAGSKLTLEQVQKDESKQKPVTVLHPHEGTPRDAEGRISTEAVDADYQELNEWGKIEIEDGTVVHLTKSAKMVFTWRSYVFADTDQTAAKIELAQRLRGWGISHQKKIFPGLTTHVAVPEISVANDLCLGAVSSAIYIVRSDFLNQLLTALESVSPQDGVLLPLESACLPAVSIKDGQGNKITDVRSDPSWWEPNPERRKIWEGTTVLVLGGAKKSQEDVFLKNGGAPVQFLDVTTRPPRNAEDFKKKIKPLLTAATALHEEVKQALLGSDGLKDGSEWPRPPMVMLYRDGVLQAIQDKWEGDEELMEVFIEAPKSMGIPVEFSQNWWMGLTKPDCMTIFEETEDVSSQMTSRLPATQKSTQPASRSRMLERADTEIPSTHPDEDASLHVSQESTEPAPPAGRVPLKRRAGGKNKFSMFDDSDSDEEAPPAKRTRTQAQTASALPSQVPNTGTSTSEPMEVDRGIATSSLQSRNGLKRRAGTLSKNSFFDFDDSRNEDDEPETSTNDPLAKFRQLYDSNKNKSGVPDSMPPDGMDYEELYTQAKSQARATAASQMEVDSSNNEDDDDGFLAHLKRKTLAEKKKKSRTVVEDIPEEDEEEEAEEPDLSGGPSRSTGTIPQPPTQEEFRPTQKTLPTLPENVSKDENFLKAANKVKRGSNKVDEFDMEFNALKISKPTKANIIQPTTASKVRQTDEELYRLLEDMDTSTTGNFIVIERVDLYRKDKEAAAAERAAAADPAWAGKKNFKKFKKQPLAVKKDPIPMTLKSTVDYGLGKAYWANEGVAAPTAEPPTQSQMPSATQSQARTAASTSQSTQPMAKGKRKLLAADSDDDDIPVRPVRRTGRTQMSATPEPTPAATATRTRRGRTTTPSEAEDVPAPKPTRGRKKAVAAIPSIFEDDEEEPEVQVFTPVETTTVTSGTRRGTRAGTSRSASILGESTQAEDYLPQRGSSTVTPATGAASGTGTVAASGTGRANRKRLMLISDDDDDQPIMAKKLKKH</sequence>
<feature type="compositionally biased region" description="Low complexity" evidence="1">
    <location>
        <begin position="883"/>
        <end position="900"/>
    </location>
</feature>
<feature type="region of interest" description="Disordered" evidence="1">
    <location>
        <begin position="433"/>
        <end position="730"/>
    </location>
</feature>
<feature type="region of interest" description="Disordered" evidence="1">
    <location>
        <begin position="100"/>
        <end position="120"/>
    </location>
</feature>
<feature type="region of interest" description="Disordered" evidence="1">
    <location>
        <begin position="869"/>
        <end position="1084"/>
    </location>
</feature>
<keyword evidence="3" id="KW-1185">Reference proteome</keyword>
<protein>
    <submittedName>
        <fullName evidence="2">Uncharacterized protein</fullName>
    </submittedName>
</protein>
<reference evidence="2" key="1">
    <citation type="submission" date="2020-04" db="EMBL/GenBank/DDBJ databases">
        <title>Analysis of mating type loci in Filobasidium floriforme.</title>
        <authorList>
            <person name="Nowrousian M."/>
        </authorList>
    </citation>
    <scope>NUCLEOTIDE SEQUENCE</scope>
    <source>
        <strain evidence="2">CBS 6242</strain>
    </source>
</reference>
<dbReference type="EMBL" id="JABELV010000039">
    <property type="protein sequence ID" value="KAG7562107.1"/>
    <property type="molecule type" value="Genomic_DNA"/>
</dbReference>
<feature type="compositionally biased region" description="Low complexity" evidence="1">
    <location>
        <begin position="998"/>
        <end position="1018"/>
    </location>
</feature>
<feature type="compositionally biased region" description="Polar residues" evidence="1">
    <location>
        <begin position="433"/>
        <end position="451"/>
    </location>
</feature>
<proteinExistence type="predicted"/>
<organism evidence="2 3">
    <name type="scientific">Filobasidium floriforme</name>
    <dbReference type="NCBI Taxonomy" id="5210"/>
    <lineage>
        <taxon>Eukaryota</taxon>
        <taxon>Fungi</taxon>
        <taxon>Dikarya</taxon>
        <taxon>Basidiomycota</taxon>
        <taxon>Agaricomycotina</taxon>
        <taxon>Tremellomycetes</taxon>
        <taxon>Filobasidiales</taxon>
        <taxon>Filobasidiaceae</taxon>
        <taxon>Filobasidium</taxon>
    </lineage>
</organism>
<feature type="compositionally biased region" description="Polar residues" evidence="1">
    <location>
        <begin position="522"/>
        <end position="543"/>
    </location>
</feature>
<accession>A0A8K0JNW5</accession>
<feature type="compositionally biased region" description="Basic and acidic residues" evidence="1">
    <location>
        <begin position="111"/>
        <end position="120"/>
    </location>
</feature>
<dbReference type="AlphaFoldDB" id="A0A8K0JNW5"/>
<comment type="caution">
    <text evidence="2">The sequence shown here is derived from an EMBL/GenBank/DDBJ whole genome shotgun (WGS) entry which is preliminary data.</text>
</comment>
<dbReference type="Proteomes" id="UP000812966">
    <property type="component" value="Unassembled WGS sequence"/>
</dbReference>
<gene>
    <name evidence="2" type="ORF">FFLO_02486</name>
</gene>
<feature type="compositionally biased region" description="Low complexity" evidence="1">
    <location>
        <begin position="934"/>
        <end position="945"/>
    </location>
</feature>
<feature type="compositionally biased region" description="Acidic residues" evidence="1">
    <location>
        <begin position="677"/>
        <end position="691"/>
    </location>
</feature>
<feature type="compositionally biased region" description="Polar residues" evidence="1">
    <location>
        <begin position="628"/>
        <end position="639"/>
    </location>
</feature>
<evidence type="ECO:0000313" key="3">
    <source>
        <dbReference type="Proteomes" id="UP000812966"/>
    </source>
</evidence>
<evidence type="ECO:0000256" key="1">
    <source>
        <dbReference type="SAM" id="MobiDB-lite"/>
    </source>
</evidence>
<feature type="compositionally biased region" description="Basic residues" evidence="1">
    <location>
        <begin position="658"/>
        <end position="672"/>
    </location>
</feature>